<keyword evidence="14" id="KW-0175">Coiled coil</keyword>
<dbReference type="GO" id="GO:0005634">
    <property type="term" value="C:nucleus"/>
    <property type="evidence" value="ECO:0007669"/>
    <property type="project" value="UniProtKB-SubCell"/>
</dbReference>
<evidence type="ECO:0000259" key="16">
    <source>
        <dbReference type="Pfam" id="PF00078"/>
    </source>
</evidence>
<dbReference type="GO" id="GO:0048476">
    <property type="term" value="C:Holliday junction resolvase complex"/>
    <property type="evidence" value="ECO:0007669"/>
    <property type="project" value="UniProtKB-UniRule"/>
</dbReference>
<dbReference type="InterPro" id="IPR006166">
    <property type="entry name" value="ERCC4_domain"/>
</dbReference>
<comment type="similarity">
    <text evidence="3 13">Belongs to the XPF family.</text>
</comment>
<feature type="coiled-coil region" evidence="14">
    <location>
        <begin position="887"/>
        <end position="914"/>
    </location>
</feature>
<comment type="subcellular location">
    <subcellularLocation>
        <location evidence="2 13">Nucleus</location>
    </subcellularLocation>
</comment>
<dbReference type="Pfam" id="PF02732">
    <property type="entry name" value="ERCC4"/>
    <property type="match status" value="1"/>
</dbReference>
<dbReference type="WBParaSite" id="maker-uti_cns_0046016-snap-gene-0.2-mRNA-1">
    <property type="protein sequence ID" value="maker-uti_cns_0046016-snap-gene-0.2-mRNA-1"/>
    <property type="gene ID" value="maker-uti_cns_0046016-snap-gene-0.2"/>
</dbReference>
<dbReference type="SUPFAM" id="SSF56219">
    <property type="entry name" value="DNase I-like"/>
    <property type="match status" value="1"/>
</dbReference>
<dbReference type="Proteomes" id="UP000095280">
    <property type="component" value="Unplaced"/>
</dbReference>
<dbReference type="GO" id="GO:0008821">
    <property type="term" value="F:crossover junction DNA endonuclease activity"/>
    <property type="evidence" value="ECO:0007669"/>
    <property type="project" value="UniProtKB-UniRule"/>
</dbReference>
<evidence type="ECO:0000256" key="6">
    <source>
        <dbReference type="ARBA" id="ARBA00022759"/>
    </source>
</evidence>
<feature type="coiled-coil region" evidence="14">
    <location>
        <begin position="255"/>
        <end position="289"/>
    </location>
</feature>
<feature type="region of interest" description="Disordered" evidence="15">
    <location>
        <begin position="670"/>
        <end position="692"/>
    </location>
</feature>
<dbReference type="InterPro" id="IPR011335">
    <property type="entry name" value="Restrct_endonuc-II-like"/>
</dbReference>
<protein>
    <recommendedName>
        <fullName evidence="13">Crossover junction endonuclease MUS81</fullName>
        <ecNumber evidence="13">3.1.22.-</ecNumber>
    </recommendedName>
</protein>
<dbReference type="GO" id="GO:0006308">
    <property type="term" value="P:DNA catabolic process"/>
    <property type="evidence" value="ECO:0007669"/>
    <property type="project" value="UniProtKB-UniRule"/>
</dbReference>
<evidence type="ECO:0000256" key="4">
    <source>
        <dbReference type="ARBA" id="ARBA00022722"/>
    </source>
</evidence>
<proteinExistence type="inferred from homology"/>
<keyword evidence="8 13" id="KW-0378">Hydrolase</keyword>
<dbReference type="GO" id="GO:0000727">
    <property type="term" value="P:double-strand break repair via break-induced replication"/>
    <property type="evidence" value="ECO:0007669"/>
    <property type="project" value="UniProtKB-UniRule"/>
</dbReference>
<dbReference type="CDD" id="cd20074">
    <property type="entry name" value="XPF_nuclease_Mus81"/>
    <property type="match status" value="1"/>
</dbReference>
<name>A0A1I8J6W2_9PLAT</name>
<keyword evidence="18" id="KW-1185">Reference proteome</keyword>
<keyword evidence="6 13" id="KW-0255">Endonuclease</keyword>
<dbReference type="GO" id="GO:0000712">
    <property type="term" value="P:resolution of meiotic recombination intermediates"/>
    <property type="evidence" value="ECO:0007669"/>
    <property type="project" value="TreeGrafter"/>
</dbReference>
<evidence type="ECO:0000259" key="17">
    <source>
        <dbReference type="Pfam" id="PF02732"/>
    </source>
</evidence>
<feature type="domain" description="ERCC4" evidence="17">
    <location>
        <begin position="1"/>
        <end position="76"/>
    </location>
</feature>
<dbReference type="GO" id="GO:0003677">
    <property type="term" value="F:DNA binding"/>
    <property type="evidence" value="ECO:0007669"/>
    <property type="project" value="UniProtKB-UniRule"/>
</dbReference>
<evidence type="ECO:0000256" key="7">
    <source>
        <dbReference type="ARBA" id="ARBA00022763"/>
    </source>
</evidence>
<keyword evidence="7 13" id="KW-0227">DNA damage</keyword>
<keyword evidence="11 13" id="KW-0234">DNA repair</keyword>
<keyword evidence="12 13" id="KW-0539">Nucleus</keyword>
<evidence type="ECO:0000256" key="11">
    <source>
        <dbReference type="ARBA" id="ARBA00023204"/>
    </source>
</evidence>
<dbReference type="InterPro" id="IPR036691">
    <property type="entry name" value="Endo/exonu/phosph_ase_sf"/>
</dbReference>
<evidence type="ECO:0000256" key="14">
    <source>
        <dbReference type="SAM" id="Coils"/>
    </source>
</evidence>
<dbReference type="InterPro" id="IPR047416">
    <property type="entry name" value="XPF_nuclease_Mus81"/>
</dbReference>
<dbReference type="GO" id="GO:0046872">
    <property type="term" value="F:metal ion binding"/>
    <property type="evidence" value="ECO:0007669"/>
    <property type="project" value="UniProtKB-UniRule"/>
</dbReference>
<keyword evidence="5 13" id="KW-0479">Metal-binding</keyword>
<evidence type="ECO:0000256" key="10">
    <source>
        <dbReference type="ARBA" id="ARBA00023172"/>
    </source>
</evidence>
<dbReference type="GO" id="GO:0031573">
    <property type="term" value="P:mitotic intra-S DNA damage checkpoint signaling"/>
    <property type="evidence" value="ECO:0007669"/>
    <property type="project" value="TreeGrafter"/>
</dbReference>
<evidence type="ECO:0000313" key="19">
    <source>
        <dbReference type="WBParaSite" id="maker-uti_cns_0046016-snap-gene-0.2-mRNA-1"/>
    </source>
</evidence>
<evidence type="ECO:0000256" key="13">
    <source>
        <dbReference type="RuleBase" id="RU369042"/>
    </source>
</evidence>
<dbReference type="Pfam" id="PF00078">
    <property type="entry name" value="RVT_1"/>
    <property type="match status" value="1"/>
</dbReference>
<dbReference type="PANTHER" id="PTHR13451">
    <property type="entry name" value="CLASS II CROSSOVER JUNCTION ENDONUCLEASE MUS81"/>
    <property type="match status" value="1"/>
</dbReference>
<dbReference type="InterPro" id="IPR000477">
    <property type="entry name" value="RT_dom"/>
</dbReference>
<keyword evidence="10 13" id="KW-0233">DNA recombination</keyword>
<feature type="compositionally biased region" description="Basic and acidic residues" evidence="15">
    <location>
        <begin position="678"/>
        <end position="692"/>
    </location>
</feature>
<dbReference type="EC" id="3.1.22.-" evidence="13"/>
<evidence type="ECO:0000313" key="18">
    <source>
        <dbReference type="Proteomes" id="UP000095280"/>
    </source>
</evidence>
<comment type="cofactor">
    <cofactor evidence="1 13">
        <name>Mg(2+)</name>
        <dbReference type="ChEBI" id="CHEBI:18420"/>
    </cofactor>
</comment>
<dbReference type="PANTHER" id="PTHR13451:SF0">
    <property type="entry name" value="CROSSOVER JUNCTION ENDONUCLEASE MUS81"/>
    <property type="match status" value="1"/>
</dbReference>
<evidence type="ECO:0000256" key="3">
    <source>
        <dbReference type="ARBA" id="ARBA00010015"/>
    </source>
</evidence>
<evidence type="ECO:0000256" key="2">
    <source>
        <dbReference type="ARBA" id="ARBA00004123"/>
    </source>
</evidence>
<dbReference type="Gene3D" id="3.40.50.10130">
    <property type="match status" value="1"/>
</dbReference>
<dbReference type="InterPro" id="IPR042530">
    <property type="entry name" value="EME1/EME2_C"/>
</dbReference>
<evidence type="ECO:0000256" key="8">
    <source>
        <dbReference type="ARBA" id="ARBA00022801"/>
    </source>
</evidence>
<comment type="function">
    <text evidence="13">Interacts with EME1 to form a DNA structure-specific endonuclease with substrate preference for branched DNA structures with a 5'-end at the branch nick. Typical substrates include 3'-flap structures, D-loops, replication forks and nicked Holliday junctions. May be required in mitosis for the processing of stalled or collapsed replication fork intermediates. May be required in meiosis for the repair of meiosis-specific double strand breaks subsequent to single-end invasion (SEI).</text>
</comment>
<dbReference type="InterPro" id="IPR033309">
    <property type="entry name" value="Mus81"/>
</dbReference>
<dbReference type="AlphaFoldDB" id="A0A1I8J6W2"/>
<dbReference type="SUPFAM" id="SSF52980">
    <property type="entry name" value="Restriction endonuclease-like"/>
    <property type="match status" value="1"/>
</dbReference>
<reference evidence="19" key="1">
    <citation type="submission" date="2016-11" db="UniProtKB">
        <authorList>
            <consortium name="WormBaseParasite"/>
        </authorList>
    </citation>
    <scope>IDENTIFICATION</scope>
</reference>
<feature type="domain" description="Reverse transcriptase" evidence="16">
    <location>
        <begin position="722"/>
        <end position="844"/>
    </location>
</feature>
<accession>A0A1I8J6W2</accession>
<evidence type="ECO:0000256" key="12">
    <source>
        <dbReference type="ARBA" id="ARBA00023242"/>
    </source>
</evidence>
<comment type="subunit">
    <text evidence="13">Interacts with EME1.</text>
</comment>
<sequence>RLDDLASSIKDGRFKEQKFRLRRSGIAQLLLLVEGFGGRSGGHVRMPEETLAQALIDGCAVKYTDSAQHTVSYLTLLTCHLRDLYSGRQLLVYDSMPATGGVSKDSRPTVSAVLPLGGPGTDANAVDFAEFNRAAIKSKKLVVREMLAKHLLQIGGVTMEKALAIVQQYPTVQALLDAYAACETDAERRRLLSGICHDRIFDKRIESVPSELPLASPRMPVGKRRVEWGRAMRQRSYQLASESHRQSRRTGEQLRRRLVSEAVATDAELERLRRQRAGMEARLDRYTSEQARHRSQRLLHDMEQQPVEVAEISSDGNNTGDDLPTVNEFSDLTDWEAARLAEFVARQREQLDGSNGGGGGAEEVQIDGLSLEKFLRSCEARRSRDGAIRRLCEFVDSWRPALGADATAAWRFRRQRRTPKVTDEAAAAAAAAPAKANRVRRGEVIDDGAPEVTTDLLASRWRSSEVIRPRMTSIGSDGRASAAVAKVHLSRDSQRSVGAARDVALSGGASATGEAMDPPGGAGDHEANLHLAPAVPGGRLRLGTMNFRTLKAPWRRTILVQLAHDLQLDFVSLQEVSIVAELGLHSEDFGDGWSLLYTSADDRGRGGVGVLIGPRLQQSVHCISLSPRLMRVDLRLRARCIRLCCARLVPSSTSWLGHEPRARRRRSCTHRVDRRAHRADPEEGRYNAERRPPRDLADVLHREALQPAAARSPAVARAVLDPYLRYEQNGFRPQRGTLTQILALRRRVIEEARIRQSTLIIVFVDFRKAFDSVLRAALPFVLRAYRVPQQLIDAVMALYCDTGAAVVTADGLSDLFDTSSRVLQGDTLAPFLFVLLLDWVLRTALPSADDGFLLRRRIGRRHGEKRLIMHAAHQMGKCTPARHATWAAQLGRAAAELRRAAAELQRAAAQLSRAVTHRRGELFLKRLLPLSDVIAFAFAAYQLFYELQLFGHLG</sequence>
<keyword evidence="4 13" id="KW-0540">Nuclease</keyword>
<keyword evidence="9 13" id="KW-0460">Magnesium</keyword>
<evidence type="ECO:0000256" key="1">
    <source>
        <dbReference type="ARBA" id="ARBA00001946"/>
    </source>
</evidence>
<dbReference type="Gene3D" id="1.10.150.670">
    <property type="entry name" value="Crossover junction endonuclease EME1, DNA-binding domain"/>
    <property type="match status" value="1"/>
</dbReference>
<dbReference type="Gene3D" id="3.60.10.10">
    <property type="entry name" value="Endonuclease/exonuclease/phosphatase"/>
    <property type="match status" value="1"/>
</dbReference>
<evidence type="ECO:0000256" key="15">
    <source>
        <dbReference type="SAM" id="MobiDB-lite"/>
    </source>
</evidence>
<dbReference type="GO" id="GO:0048257">
    <property type="term" value="F:3'-flap endonuclease activity"/>
    <property type="evidence" value="ECO:0007669"/>
    <property type="project" value="TreeGrafter"/>
</dbReference>
<evidence type="ECO:0000256" key="9">
    <source>
        <dbReference type="ARBA" id="ARBA00022842"/>
    </source>
</evidence>
<evidence type="ECO:0000256" key="5">
    <source>
        <dbReference type="ARBA" id="ARBA00022723"/>
    </source>
</evidence>
<organism evidence="18 19">
    <name type="scientific">Macrostomum lignano</name>
    <dbReference type="NCBI Taxonomy" id="282301"/>
    <lineage>
        <taxon>Eukaryota</taxon>
        <taxon>Metazoa</taxon>
        <taxon>Spiralia</taxon>
        <taxon>Lophotrochozoa</taxon>
        <taxon>Platyhelminthes</taxon>
        <taxon>Rhabditophora</taxon>
        <taxon>Macrostomorpha</taxon>
        <taxon>Macrostomida</taxon>
        <taxon>Macrostomidae</taxon>
        <taxon>Macrostomum</taxon>
    </lineage>
</organism>
<dbReference type="Pfam" id="PF21292">
    <property type="entry name" value="EME1-MUS81_C"/>
    <property type="match status" value="1"/>
</dbReference>